<comment type="caution">
    <text evidence="3">The sequence shown here is derived from an EMBL/GenBank/DDBJ whole genome shotgun (WGS) entry which is preliminary data.</text>
</comment>
<dbReference type="STRING" id="553219.CAMSH0001_0942"/>
<gene>
    <name evidence="3" type="ORF">CAMSH0001_0942</name>
</gene>
<evidence type="ECO:0000313" key="4">
    <source>
        <dbReference type="Proteomes" id="UP000003107"/>
    </source>
</evidence>
<protein>
    <submittedName>
        <fullName evidence="3">Uncharacterized protein</fullName>
    </submittedName>
</protein>
<dbReference type="PANTHER" id="PTHR43581:SF4">
    <property type="entry name" value="ATP_GTP PHOSPHATASE"/>
    <property type="match status" value="1"/>
</dbReference>
<keyword evidence="4" id="KW-1185">Reference proteome</keyword>
<dbReference type="InterPro" id="IPR027417">
    <property type="entry name" value="P-loop_NTPase"/>
</dbReference>
<name>C6RGV4_9BACT</name>
<dbReference type="PANTHER" id="PTHR43581">
    <property type="entry name" value="ATP/GTP PHOSPHATASE"/>
    <property type="match status" value="1"/>
</dbReference>
<accession>C6RGV4</accession>
<dbReference type="GO" id="GO:0005524">
    <property type="term" value="F:ATP binding"/>
    <property type="evidence" value="ECO:0007669"/>
    <property type="project" value="InterPro"/>
</dbReference>
<sequence>MFEYKVPKKEDGGFDLKSTESNSVIIIGANGSGKSRLGAWMEQQDLDKIHRIGGQRKLNFHEEIPLKSEKASVNGFMYANEDASNSYSLNKNYRWSDGKEYVTKLIDDFDYVLSALLANKNTTNSKFVENCKKAECEGKEKPNVPLNSLDKLKSIWSVIFPHRAIIEEDSKFYAICNCNGEKYSATQMSDGERSVLYLAAQVLCMPENKTIIIDEPELHLHGSIMNKLWSGLEKIRSDCLFIYITHDTKFAANHSGSDIIWVKEYNSGMWKYEYINDDIFPEDMLFDILGSRKRIIFVEGNGDSLDVRLYSLIYNNYKIVPCGSCEKVIEYTKAFNGMKNIHDNEAFGLIDMDFRSEYEIKKYKENNVFSIGVAEVENLFIVKEVIEFMSNKMACDKFDLTDIEKQIEDRFLKQKQQQINNAVISELKYQLSTLEICDSQTIYEDIQIKIKIDDIQNEKLIIYDSAKEYVEILKIFNEKGIVESVGHYFNLKNKEYCNQVLRFLEREDKNTVVEIFSNYLPEDIDLS</sequence>
<dbReference type="AlphaFoldDB" id="C6RGV4"/>
<dbReference type="GO" id="GO:0016887">
    <property type="term" value="F:ATP hydrolysis activity"/>
    <property type="evidence" value="ECO:0007669"/>
    <property type="project" value="InterPro"/>
</dbReference>
<dbReference type="Pfam" id="PF14491">
    <property type="entry name" value="DUF4435"/>
    <property type="match status" value="1"/>
</dbReference>
<dbReference type="CDD" id="cd00267">
    <property type="entry name" value="ABC_ATPase"/>
    <property type="match status" value="1"/>
</dbReference>
<dbReference type="eggNOG" id="COG0444">
    <property type="taxonomic scope" value="Bacteria"/>
</dbReference>
<dbReference type="InterPro" id="IPR051396">
    <property type="entry name" value="Bact_Antivir_Def_Nuclease"/>
</dbReference>
<dbReference type="OrthoDB" id="5349374at2"/>
<feature type="domain" description="ATPase AAA-type core" evidence="1">
    <location>
        <begin position="150"/>
        <end position="248"/>
    </location>
</feature>
<feature type="domain" description="DUF4435" evidence="2">
    <location>
        <begin position="293"/>
        <end position="481"/>
    </location>
</feature>
<dbReference type="Pfam" id="PF13304">
    <property type="entry name" value="AAA_21"/>
    <property type="match status" value="1"/>
</dbReference>
<dbReference type="InterPro" id="IPR003959">
    <property type="entry name" value="ATPase_AAA_core"/>
</dbReference>
<dbReference type="SUPFAM" id="SSF52540">
    <property type="entry name" value="P-loop containing nucleoside triphosphate hydrolases"/>
    <property type="match status" value="1"/>
</dbReference>
<dbReference type="RefSeq" id="WP_002948773.1">
    <property type="nucleotide sequence ID" value="NZ_ACVQ01000021.1"/>
</dbReference>
<organism evidence="3 4">
    <name type="scientific">Campylobacter showae RM3277</name>
    <dbReference type="NCBI Taxonomy" id="553219"/>
    <lineage>
        <taxon>Bacteria</taxon>
        <taxon>Pseudomonadati</taxon>
        <taxon>Campylobacterota</taxon>
        <taxon>Epsilonproteobacteria</taxon>
        <taxon>Campylobacterales</taxon>
        <taxon>Campylobacteraceae</taxon>
        <taxon>Campylobacter</taxon>
    </lineage>
</organism>
<reference evidence="3 4" key="1">
    <citation type="submission" date="2009-07" db="EMBL/GenBank/DDBJ databases">
        <authorList>
            <person name="Madupu R."/>
            <person name="Sebastian Y."/>
            <person name="Durkin A.S."/>
            <person name="Torralba M."/>
            <person name="Methe B."/>
            <person name="Sutton G.G."/>
            <person name="Strausberg R.L."/>
            <person name="Nelson K.E."/>
        </authorList>
    </citation>
    <scope>NUCLEOTIDE SEQUENCE [LARGE SCALE GENOMIC DNA]</scope>
    <source>
        <strain evidence="3 4">RM3277</strain>
    </source>
</reference>
<dbReference type="Gene3D" id="3.40.50.300">
    <property type="entry name" value="P-loop containing nucleotide triphosphate hydrolases"/>
    <property type="match status" value="1"/>
</dbReference>
<evidence type="ECO:0000259" key="1">
    <source>
        <dbReference type="Pfam" id="PF13304"/>
    </source>
</evidence>
<dbReference type="Proteomes" id="UP000003107">
    <property type="component" value="Unassembled WGS sequence"/>
</dbReference>
<dbReference type="EMBL" id="ACVQ01000021">
    <property type="protein sequence ID" value="EET79439.1"/>
    <property type="molecule type" value="Genomic_DNA"/>
</dbReference>
<proteinExistence type="predicted"/>
<evidence type="ECO:0000313" key="3">
    <source>
        <dbReference type="EMBL" id="EET79439.1"/>
    </source>
</evidence>
<dbReference type="GeneID" id="60991072"/>
<evidence type="ECO:0000259" key="2">
    <source>
        <dbReference type="Pfam" id="PF14491"/>
    </source>
</evidence>
<dbReference type="InterPro" id="IPR029492">
    <property type="entry name" value="DUF4435"/>
</dbReference>